<proteinExistence type="predicted"/>
<evidence type="ECO:0000313" key="1">
    <source>
        <dbReference type="EMBL" id="MBC8629651.1"/>
    </source>
</evidence>
<name>A0ABR7PE18_9FIRM</name>
<evidence type="ECO:0000313" key="2">
    <source>
        <dbReference type="Proteomes" id="UP000661649"/>
    </source>
</evidence>
<protein>
    <submittedName>
        <fullName evidence="1">Uncharacterized protein</fullName>
    </submittedName>
</protein>
<dbReference type="Proteomes" id="UP000661649">
    <property type="component" value="Unassembled WGS sequence"/>
</dbReference>
<sequence length="55" mass="5976">MPAFKSTELLDAAIDAYGVGVSLRGISVATDMTEVKPTMHSALMTEKSAYNRSRR</sequence>
<keyword evidence="2" id="KW-1185">Reference proteome</keyword>
<reference evidence="1 2" key="1">
    <citation type="submission" date="2020-08" db="EMBL/GenBank/DDBJ databases">
        <title>Genome public.</title>
        <authorList>
            <person name="Liu C."/>
            <person name="Sun Q."/>
        </authorList>
    </citation>
    <scope>NUCLEOTIDE SEQUENCE [LARGE SCALE GENOMIC DNA]</scope>
    <source>
        <strain evidence="1 2">3_YM_SP_D4_24.mj</strain>
    </source>
</reference>
<accession>A0ABR7PE18</accession>
<gene>
    <name evidence="1" type="ORF">H8712_13730</name>
</gene>
<organism evidence="1 2">
    <name type="scientific">Blautia stercoris</name>
    <dbReference type="NCBI Taxonomy" id="871664"/>
    <lineage>
        <taxon>Bacteria</taxon>
        <taxon>Bacillati</taxon>
        <taxon>Bacillota</taxon>
        <taxon>Clostridia</taxon>
        <taxon>Lachnospirales</taxon>
        <taxon>Lachnospiraceae</taxon>
        <taxon>Blautia</taxon>
    </lineage>
</organism>
<dbReference type="EMBL" id="JACRTP010000007">
    <property type="protein sequence ID" value="MBC8629651.1"/>
    <property type="molecule type" value="Genomic_DNA"/>
</dbReference>
<comment type="caution">
    <text evidence="1">The sequence shown here is derived from an EMBL/GenBank/DDBJ whole genome shotgun (WGS) entry which is preliminary data.</text>
</comment>